<evidence type="ECO:0000313" key="3">
    <source>
        <dbReference type="EMBL" id="KAJ8709051.1"/>
    </source>
</evidence>
<keyword evidence="1" id="KW-0175">Coiled coil</keyword>
<protein>
    <recommendedName>
        <fullName evidence="6">Mutant cadherin</fullName>
    </recommendedName>
</protein>
<evidence type="ECO:0000256" key="2">
    <source>
        <dbReference type="SAM" id="MobiDB-lite"/>
    </source>
</evidence>
<feature type="coiled-coil region" evidence="1">
    <location>
        <begin position="120"/>
        <end position="147"/>
    </location>
</feature>
<keyword evidence="5" id="KW-1185">Reference proteome</keyword>
<reference evidence="3" key="1">
    <citation type="submission" date="2023-03" db="EMBL/GenBank/DDBJ databases">
        <title>Chromosome-level genomes of two armyworms, Mythimna separata and Mythimna loreyi, provide insights into the biosynthesis and reception of sex pheromones.</title>
        <authorList>
            <person name="Zhao H."/>
        </authorList>
    </citation>
    <scope>NUCLEOTIDE SEQUENCE</scope>
    <source>
        <strain evidence="3">BeijingLab</strain>
        <tissue evidence="3">Pupa</tissue>
    </source>
</reference>
<feature type="region of interest" description="Disordered" evidence="2">
    <location>
        <begin position="219"/>
        <end position="240"/>
    </location>
</feature>
<evidence type="ECO:0000256" key="1">
    <source>
        <dbReference type="SAM" id="Coils"/>
    </source>
</evidence>
<dbReference type="EMBL" id="JARGEI010000024">
    <property type="protein sequence ID" value="KAJ8709051.1"/>
    <property type="molecule type" value="Genomic_DNA"/>
</dbReference>
<dbReference type="AlphaFoldDB" id="A0AAD7YAV1"/>
<gene>
    <name evidence="3" type="ORF">PYW07_008877</name>
    <name evidence="4" type="ORF">PYW07_016796</name>
</gene>
<comment type="caution">
    <text evidence="3">The sequence shown here is derived from an EMBL/GenBank/DDBJ whole genome shotgun (WGS) entry which is preliminary data.</text>
</comment>
<name>A0AAD7YAV1_MYTSE</name>
<organism evidence="3 5">
    <name type="scientific">Mythimna separata</name>
    <name type="common">Oriental armyworm</name>
    <name type="synonym">Pseudaletia separata</name>
    <dbReference type="NCBI Taxonomy" id="271217"/>
    <lineage>
        <taxon>Eukaryota</taxon>
        <taxon>Metazoa</taxon>
        <taxon>Ecdysozoa</taxon>
        <taxon>Arthropoda</taxon>
        <taxon>Hexapoda</taxon>
        <taxon>Insecta</taxon>
        <taxon>Pterygota</taxon>
        <taxon>Neoptera</taxon>
        <taxon>Endopterygota</taxon>
        <taxon>Lepidoptera</taxon>
        <taxon>Glossata</taxon>
        <taxon>Ditrysia</taxon>
        <taxon>Noctuoidea</taxon>
        <taxon>Noctuidae</taxon>
        <taxon>Noctuinae</taxon>
        <taxon>Hadenini</taxon>
        <taxon>Mythimna</taxon>
    </lineage>
</organism>
<dbReference type="Proteomes" id="UP001231518">
    <property type="component" value="Chromosome 22"/>
</dbReference>
<evidence type="ECO:0000313" key="5">
    <source>
        <dbReference type="Proteomes" id="UP001231518"/>
    </source>
</evidence>
<sequence>MRSEELVANEVLAFLQYQLDVMDEVSVTQICMSNFNEEEIRRAKTLLFESLSMGDRMPSRRRDEKGERSLQDIIKVLKETDPDDVPTFVAKDLRKLPPVTFDHVDVTRLLRDITTLRSSLVEMQLKLEASQSTISDLRTEVADLRNTVCRSHELPANVNASHGAFNASQLSFESAKLDSSPAAVTASGAQARPALPAPPIAVAPKQVSASPTYSAAVIATPAKKQRPKQVRGTQGPSDKVRSLLPAVTSQGQADEEGFVRVVKKKKKPASRNQCGTALTCPNALLRPAIPSTQLYVSRLHHSTKVEELVEYIKMKTKFILRVERLESRHKINFKSFVVRVPTHFLETFMKEEFWPKGVVYRRFRGRLHDTTTQRNTSPTQRSYNNVN</sequence>
<evidence type="ECO:0008006" key="6">
    <source>
        <dbReference type="Google" id="ProtNLM"/>
    </source>
</evidence>
<accession>A0AAD7YAV1</accession>
<proteinExistence type="predicted"/>
<dbReference type="Proteomes" id="UP001231518">
    <property type="component" value="Chromosome 8"/>
</dbReference>
<evidence type="ECO:0000313" key="4">
    <source>
        <dbReference type="EMBL" id="KAJ8719240.1"/>
    </source>
</evidence>
<dbReference type="EMBL" id="JARGEI010000015">
    <property type="protein sequence ID" value="KAJ8719240.1"/>
    <property type="molecule type" value="Genomic_DNA"/>
</dbReference>